<dbReference type="PANTHER" id="PTHR41282">
    <property type="entry name" value="CONSERVED TRANSMEMBRANE PROTEIN-RELATED"/>
    <property type="match status" value="1"/>
</dbReference>
<feature type="transmembrane region" description="Helical" evidence="2">
    <location>
        <begin position="169"/>
        <end position="191"/>
    </location>
</feature>
<feature type="transmembrane region" description="Helical" evidence="2">
    <location>
        <begin position="85"/>
        <end position="105"/>
    </location>
</feature>
<sequence length="307" mass="32567">MSNPYFSNDPYFGESEKARKQRASLGVPAVPQPAPGQQPYGAAAYGSAPSGTQTLTPGPTDRLEHAYSMPAASPSQTGRMTYDDVIMKTGLVLGTVILFGALNWFGPAAIGMPGLQMPLLFVGAIGGLVLGLVNSFKREPSPALIMAYAALQGLFMGGISFIFESQWSGIVMQALLATVATFTAVLLLFKSGKVRNTPKFQRIVMVSLVGYALFSLVNLVLMWTGVMGNAWGLRGVTIMGIPLGVIIGVAAVVLAAATLVIDFDGIQRGVQRGAPARYAWSAAFGLAVTLIWMYLEFLRLLAILRGD</sequence>
<dbReference type="EMBL" id="PYHR01000002">
    <property type="protein sequence ID" value="PWD51998.1"/>
    <property type="molecule type" value="Genomic_DNA"/>
</dbReference>
<accession>A0A2U1ZYC7</accession>
<name>A0A2U1ZYC7_9MICO</name>
<evidence type="ECO:0000313" key="3">
    <source>
        <dbReference type="EMBL" id="PWD51998.1"/>
    </source>
</evidence>
<dbReference type="Proteomes" id="UP000245166">
    <property type="component" value="Unassembled WGS sequence"/>
</dbReference>
<evidence type="ECO:0000256" key="1">
    <source>
        <dbReference type="SAM" id="MobiDB-lite"/>
    </source>
</evidence>
<protein>
    <submittedName>
        <fullName evidence="3">Uncharacterized protein</fullName>
    </submittedName>
</protein>
<organism evidence="3 4">
    <name type="scientific">Serinibacter arcticus</name>
    <dbReference type="NCBI Taxonomy" id="1655435"/>
    <lineage>
        <taxon>Bacteria</taxon>
        <taxon>Bacillati</taxon>
        <taxon>Actinomycetota</taxon>
        <taxon>Actinomycetes</taxon>
        <taxon>Micrococcales</taxon>
        <taxon>Beutenbergiaceae</taxon>
        <taxon>Serinibacter</taxon>
    </lineage>
</organism>
<keyword evidence="2" id="KW-0812">Transmembrane</keyword>
<feature type="transmembrane region" description="Helical" evidence="2">
    <location>
        <begin position="238"/>
        <end position="263"/>
    </location>
</feature>
<feature type="transmembrane region" description="Helical" evidence="2">
    <location>
        <begin position="143"/>
        <end position="163"/>
    </location>
</feature>
<evidence type="ECO:0000256" key="2">
    <source>
        <dbReference type="SAM" id="Phobius"/>
    </source>
</evidence>
<dbReference type="PIRSF" id="PIRSF009160">
    <property type="entry name" value="UCP009160"/>
    <property type="match status" value="1"/>
</dbReference>
<gene>
    <name evidence="3" type="ORF">C8046_16460</name>
</gene>
<keyword evidence="4" id="KW-1185">Reference proteome</keyword>
<feature type="region of interest" description="Disordered" evidence="1">
    <location>
        <begin position="1"/>
        <end position="61"/>
    </location>
</feature>
<keyword evidence="2" id="KW-1133">Transmembrane helix</keyword>
<dbReference type="AlphaFoldDB" id="A0A2U1ZYC7"/>
<evidence type="ECO:0000313" key="4">
    <source>
        <dbReference type="Proteomes" id="UP000245166"/>
    </source>
</evidence>
<feature type="compositionally biased region" description="Low complexity" evidence="1">
    <location>
        <begin position="37"/>
        <end position="51"/>
    </location>
</feature>
<dbReference type="RefSeq" id="WP_109230381.1">
    <property type="nucleotide sequence ID" value="NZ_PYHR01000002.1"/>
</dbReference>
<dbReference type="PANTHER" id="PTHR41282:SF1">
    <property type="entry name" value="CONSERVED TRANSMEMBRANE PROTEIN-RELATED"/>
    <property type="match status" value="1"/>
</dbReference>
<comment type="caution">
    <text evidence="3">The sequence shown here is derived from an EMBL/GenBank/DDBJ whole genome shotgun (WGS) entry which is preliminary data.</text>
</comment>
<dbReference type="Pfam" id="PF12811">
    <property type="entry name" value="BaxI_1"/>
    <property type="match status" value="1"/>
</dbReference>
<feature type="transmembrane region" description="Helical" evidence="2">
    <location>
        <begin position="203"/>
        <end position="226"/>
    </location>
</feature>
<keyword evidence="2" id="KW-0472">Membrane</keyword>
<feature type="transmembrane region" description="Helical" evidence="2">
    <location>
        <begin position="275"/>
        <end position="295"/>
    </location>
</feature>
<reference evidence="3 4" key="1">
    <citation type="submission" date="2018-03" db="EMBL/GenBank/DDBJ databases">
        <title>Genome assembly of novel Miniimonas species PCH200.</title>
        <authorList>
            <person name="Thakur V."/>
            <person name="Kumar V."/>
            <person name="Singh D."/>
        </authorList>
    </citation>
    <scope>NUCLEOTIDE SEQUENCE [LARGE SCALE GENOMIC DNA]</scope>
    <source>
        <strain evidence="3 4">PCH200</strain>
    </source>
</reference>
<proteinExistence type="predicted"/>
<feature type="transmembrane region" description="Helical" evidence="2">
    <location>
        <begin position="117"/>
        <end position="136"/>
    </location>
</feature>
<dbReference type="InterPro" id="IPR010539">
    <property type="entry name" value="BaxI_1-like"/>
</dbReference>
<dbReference type="OrthoDB" id="116480at2"/>